<dbReference type="PANTHER" id="PTHR48070:SF7">
    <property type="entry name" value="SERINE HYDROLASE FSH DOMAIN-CONTAINING PROTEIN-RELATED"/>
    <property type="match status" value="1"/>
</dbReference>
<keyword evidence="1" id="KW-0378">Hydrolase</keyword>
<name>A0A0F2MFP1_SPOSC</name>
<protein>
    <recommendedName>
        <fullName evidence="2">Serine hydrolase domain-containing protein</fullName>
    </recommendedName>
</protein>
<dbReference type="VEuPathDB" id="FungiDB:SPSK_07800"/>
<organism evidence="3 4">
    <name type="scientific">Sporothrix schenckii 1099-18</name>
    <dbReference type="NCBI Taxonomy" id="1397361"/>
    <lineage>
        <taxon>Eukaryota</taxon>
        <taxon>Fungi</taxon>
        <taxon>Dikarya</taxon>
        <taxon>Ascomycota</taxon>
        <taxon>Pezizomycotina</taxon>
        <taxon>Sordariomycetes</taxon>
        <taxon>Sordariomycetidae</taxon>
        <taxon>Ophiostomatales</taxon>
        <taxon>Ophiostomataceae</taxon>
        <taxon>Sporothrix</taxon>
    </lineage>
</organism>
<dbReference type="Proteomes" id="UP000033710">
    <property type="component" value="Unassembled WGS sequence"/>
</dbReference>
<dbReference type="InterPro" id="IPR050593">
    <property type="entry name" value="LovG"/>
</dbReference>
<dbReference type="InterPro" id="IPR029058">
    <property type="entry name" value="AB_hydrolase_fold"/>
</dbReference>
<dbReference type="GO" id="GO:0016787">
    <property type="term" value="F:hydrolase activity"/>
    <property type="evidence" value="ECO:0007669"/>
    <property type="project" value="UniProtKB-KW"/>
</dbReference>
<dbReference type="GO" id="GO:0005634">
    <property type="term" value="C:nucleus"/>
    <property type="evidence" value="ECO:0007669"/>
    <property type="project" value="TreeGrafter"/>
</dbReference>
<dbReference type="EMBL" id="AXCR01000004">
    <property type="protein sequence ID" value="KJR87904.1"/>
    <property type="molecule type" value="Genomic_DNA"/>
</dbReference>
<dbReference type="InterPro" id="IPR005645">
    <property type="entry name" value="FSH-like_dom"/>
</dbReference>
<gene>
    <name evidence="3" type="ORF">SPSK_07800</name>
</gene>
<dbReference type="RefSeq" id="XP_016590580.1">
    <property type="nucleotide sequence ID" value="XM_016734455.1"/>
</dbReference>
<evidence type="ECO:0000259" key="2">
    <source>
        <dbReference type="Pfam" id="PF03959"/>
    </source>
</evidence>
<dbReference type="KEGG" id="ssck:SPSK_07800"/>
<dbReference type="Gene3D" id="3.40.50.1820">
    <property type="entry name" value="alpha/beta hydrolase"/>
    <property type="match status" value="1"/>
</dbReference>
<dbReference type="GO" id="GO:0005737">
    <property type="term" value="C:cytoplasm"/>
    <property type="evidence" value="ECO:0007669"/>
    <property type="project" value="TreeGrafter"/>
</dbReference>
<comment type="caution">
    <text evidence="3">The sequence shown here is derived from an EMBL/GenBank/DDBJ whole genome shotgun (WGS) entry which is preliminary data.</text>
</comment>
<dbReference type="SUPFAM" id="SSF53474">
    <property type="entry name" value="alpha/beta-Hydrolases"/>
    <property type="match status" value="1"/>
</dbReference>
<accession>A0A0F2MFP1</accession>
<feature type="domain" description="Serine hydrolase" evidence="2">
    <location>
        <begin position="1"/>
        <end position="290"/>
    </location>
</feature>
<dbReference type="PANTHER" id="PTHR48070">
    <property type="entry name" value="ESTERASE OVCA2"/>
    <property type="match status" value="1"/>
</dbReference>
<evidence type="ECO:0000313" key="3">
    <source>
        <dbReference type="EMBL" id="KJR87904.1"/>
    </source>
</evidence>
<proteinExistence type="predicted"/>
<dbReference type="Pfam" id="PF03959">
    <property type="entry name" value="FSH1"/>
    <property type="match status" value="1"/>
</dbReference>
<dbReference type="GeneID" id="27669732"/>
<dbReference type="AlphaFoldDB" id="A0A0F2MFP1"/>
<dbReference type="GO" id="GO:0019748">
    <property type="term" value="P:secondary metabolic process"/>
    <property type="evidence" value="ECO:0007669"/>
    <property type="project" value="TreeGrafter"/>
</dbReference>
<evidence type="ECO:0000256" key="1">
    <source>
        <dbReference type="ARBA" id="ARBA00022801"/>
    </source>
</evidence>
<reference evidence="3 4" key="1">
    <citation type="journal article" date="2014" name="BMC Genomics">
        <title>Comparative genomics of the major fungal agents of human and animal Sporotrichosis: Sporothrix schenckii and Sporothrix brasiliensis.</title>
        <authorList>
            <person name="Teixeira M.M."/>
            <person name="de Almeida L.G."/>
            <person name="Kubitschek-Barreira P."/>
            <person name="Alves F.L."/>
            <person name="Kioshima E.S."/>
            <person name="Abadio A.K."/>
            <person name="Fernandes L."/>
            <person name="Derengowski L.S."/>
            <person name="Ferreira K.S."/>
            <person name="Souza R.C."/>
            <person name="Ruiz J.C."/>
            <person name="de Andrade N.C."/>
            <person name="Paes H.C."/>
            <person name="Nicola A.M."/>
            <person name="Albuquerque P."/>
            <person name="Gerber A.L."/>
            <person name="Martins V.P."/>
            <person name="Peconick L.D."/>
            <person name="Neto A.V."/>
            <person name="Chaucanez C.B."/>
            <person name="Silva P.A."/>
            <person name="Cunha O.L."/>
            <person name="de Oliveira F.F."/>
            <person name="dos Santos T.C."/>
            <person name="Barros A.L."/>
            <person name="Soares M.A."/>
            <person name="de Oliveira L.M."/>
            <person name="Marini M.M."/>
            <person name="Villalobos-Duno H."/>
            <person name="Cunha M.M."/>
            <person name="de Hoog S."/>
            <person name="da Silveira J.F."/>
            <person name="Henrissat B."/>
            <person name="Nino-Vega G.A."/>
            <person name="Cisalpino P.S."/>
            <person name="Mora-Montes H.M."/>
            <person name="Almeida S.R."/>
            <person name="Stajich J.E."/>
            <person name="Lopes-Bezerra L.M."/>
            <person name="Vasconcelos A.T."/>
            <person name="Felipe M.S."/>
        </authorList>
    </citation>
    <scope>NUCLEOTIDE SEQUENCE [LARGE SCALE GENOMIC DNA]</scope>
    <source>
        <strain evidence="3 4">1099-18</strain>
    </source>
</reference>
<dbReference type="OrthoDB" id="414698at2759"/>
<evidence type="ECO:0000313" key="4">
    <source>
        <dbReference type="Proteomes" id="UP000033710"/>
    </source>
</evidence>
<reference evidence="3 4" key="2">
    <citation type="journal article" date="2015" name="Eukaryot. Cell">
        <title>Asexual propagation of a virulent clone complex in a human and feline outbreak of sporotrichosis.</title>
        <authorList>
            <person name="Teixeira Mde M."/>
            <person name="Rodrigues A.M."/>
            <person name="Tsui C.K."/>
            <person name="de Almeida L.G."/>
            <person name="Van Diepeningen A.D."/>
            <person name="van den Ende B.G."/>
            <person name="Fernandes G.F."/>
            <person name="Kano R."/>
            <person name="Hamelin R.C."/>
            <person name="Lopes-Bezerra L.M."/>
            <person name="Vasconcelos A.T."/>
            <person name="de Hoog S."/>
            <person name="de Camargo Z.P."/>
            <person name="Felipe M.S."/>
        </authorList>
    </citation>
    <scope>NUCLEOTIDE SEQUENCE [LARGE SCALE GENOMIC DNA]</scope>
    <source>
        <strain evidence="3 4">1099-18</strain>
    </source>
</reference>
<sequence>MRILCLHGKGTSGDIFRSQTDSKQVGAEHDLTKESTAALRAKLDASYVFDFVDGPFASTSAPGVDKLFDAGSGAYSWWPTESAQSIRSAHAWLDDYLAAHGPYDALMGFSQGCLLISSYLMHRARDLGSAPRSSSVGANSPPLPFRAAIFVCGGLSFTSLAALGVAIPPEVLALEKRSAEALHAKTRLFRELASQPDQIQRGVGLWDDTSGLVHELGAPLPSDEDVFGMDFTATGPFPADLFLTIPTVHVFGSRDPRYPAALQLAHASRVRKMYDHGGGHDIPRTTEVSERIAGLIAQLGRDIGV</sequence>